<dbReference type="Proteomes" id="UP001190700">
    <property type="component" value="Unassembled WGS sequence"/>
</dbReference>
<accession>A0AAE0C044</accession>
<comment type="caution">
    <text evidence="1">The sequence shown here is derived from an EMBL/GenBank/DDBJ whole genome shotgun (WGS) entry which is preliminary data.</text>
</comment>
<keyword evidence="2" id="KW-1185">Reference proteome</keyword>
<sequence length="223" mass="24946">MAPGSVVRYVTDEEAPVFPLKMDKLMELSKELIETRFGTTKPELLADEFEFRFPIVELNKERFVEAFSSFKLDDAFPDMINDYYGFRMDPYIPGRIWFDTQGKGTHTGRFGGPFSYIAPTQKMVILPPQVLSFTFNEAGRLTYFTGGYVVDRRLGNTGGLGGVFGIMHAIGKTLPFPEARPFSLSYRYRFLLFLETAGRKIGAILSSTIMPLISGAGASSKKA</sequence>
<proteinExistence type="predicted"/>
<reference evidence="1 2" key="1">
    <citation type="journal article" date="2015" name="Genome Biol. Evol.">
        <title>Comparative Genomics of a Bacterivorous Green Alga Reveals Evolutionary Causalities and Consequences of Phago-Mixotrophic Mode of Nutrition.</title>
        <authorList>
            <person name="Burns J.A."/>
            <person name="Paasch A."/>
            <person name="Narechania A."/>
            <person name="Kim E."/>
        </authorList>
    </citation>
    <scope>NUCLEOTIDE SEQUENCE [LARGE SCALE GENOMIC DNA]</scope>
    <source>
        <strain evidence="1 2">PLY_AMNH</strain>
    </source>
</reference>
<evidence type="ECO:0000313" key="1">
    <source>
        <dbReference type="EMBL" id="KAK3245025.1"/>
    </source>
</evidence>
<dbReference type="AlphaFoldDB" id="A0AAE0C044"/>
<evidence type="ECO:0000313" key="2">
    <source>
        <dbReference type="Proteomes" id="UP001190700"/>
    </source>
</evidence>
<dbReference type="EMBL" id="LGRX02031101">
    <property type="protein sequence ID" value="KAK3245025.1"/>
    <property type="molecule type" value="Genomic_DNA"/>
</dbReference>
<name>A0AAE0C044_9CHLO</name>
<organism evidence="1 2">
    <name type="scientific">Cymbomonas tetramitiformis</name>
    <dbReference type="NCBI Taxonomy" id="36881"/>
    <lineage>
        <taxon>Eukaryota</taxon>
        <taxon>Viridiplantae</taxon>
        <taxon>Chlorophyta</taxon>
        <taxon>Pyramimonadophyceae</taxon>
        <taxon>Pyramimonadales</taxon>
        <taxon>Pyramimonadaceae</taxon>
        <taxon>Cymbomonas</taxon>
    </lineage>
</organism>
<protein>
    <submittedName>
        <fullName evidence="1">Uncharacterized protein</fullName>
    </submittedName>
</protein>
<gene>
    <name evidence="1" type="ORF">CYMTET_45385</name>
</gene>